<organism evidence="2">
    <name type="scientific">marine metagenome</name>
    <dbReference type="NCBI Taxonomy" id="408172"/>
    <lineage>
        <taxon>unclassified sequences</taxon>
        <taxon>metagenomes</taxon>
        <taxon>ecological metagenomes</taxon>
    </lineage>
</organism>
<dbReference type="EMBL" id="UINC01058344">
    <property type="protein sequence ID" value="SVB80494.1"/>
    <property type="molecule type" value="Genomic_DNA"/>
</dbReference>
<reference evidence="2" key="1">
    <citation type="submission" date="2018-05" db="EMBL/GenBank/DDBJ databases">
        <authorList>
            <person name="Lanie J.A."/>
            <person name="Ng W.-L."/>
            <person name="Kazmierczak K.M."/>
            <person name="Andrzejewski T.M."/>
            <person name="Davidsen T.M."/>
            <person name="Wayne K.J."/>
            <person name="Tettelin H."/>
            <person name="Glass J.I."/>
            <person name="Rusch D."/>
            <person name="Podicherti R."/>
            <person name="Tsui H.-C.T."/>
            <person name="Winkler M.E."/>
        </authorList>
    </citation>
    <scope>NUCLEOTIDE SEQUENCE</scope>
</reference>
<dbReference type="PANTHER" id="PTHR30383">
    <property type="entry name" value="THIOESTERASE 1/PROTEASE 1/LYSOPHOSPHOLIPASE L1"/>
    <property type="match status" value="1"/>
</dbReference>
<dbReference type="CDD" id="cd01822">
    <property type="entry name" value="Lysophospholipase_L1_like"/>
    <property type="match status" value="1"/>
</dbReference>
<dbReference type="SUPFAM" id="SSF52266">
    <property type="entry name" value="SGNH hydrolase"/>
    <property type="match status" value="1"/>
</dbReference>
<accession>A0A382GZW9</accession>
<dbReference type="InterPro" id="IPR036514">
    <property type="entry name" value="SGNH_hydro_sf"/>
</dbReference>
<proteinExistence type="predicted"/>
<dbReference type="PANTHER" id="PTHR30383:SF24">
    <property type="entry name" value="THIOESTERASE 1_PROTEASE 1_LYSOPHOSPHOLIPASE L1"/>
    <property type="match status" value="1"/>
</dbReference>
<dbReference type="GO" id="GO:0004622">
    <property type="term" value="F:phosphatidylcholine lysophospholipase activity"/>
    <property type="evidence" value="ECO:0007669"/>
    <property type="project" value="TreeGrafter"/>
</dbReference>
<dbReference type="Pfam" id="PF13472">
    <property type="entry name" value="Lipase_GDSL_2"/>
    <property type="match status" value="1"/>
</dbReference>
<evidence type="ECO:0000313" key="2">
    <source>
        <dbReference type="EMBL" id="SVB80494.1"/>
    </source>
</evidence>
<name>A0A382GZW9_9ZZZZ</name>
<sequence>MFLFAPLLFGTFLFSDQLPAQELKILALGDSLTEGFGVEKEEAYPYLLEQALMEKGYTQIRVINAGISGSTSASAVSRLKWYLRAKPKIMILALGANDGLRGLSVENMKKNLGSAIELAQSKNIRILLAGMQMPLNYGKSYTDSFKNAYFELAEQYNTGIIPFLLKDVGAVPEHNLEDGIHPNQEGHRILTRNVMEHLLPILESDN</sequence>
<evidence type="ECO:0000259" key="1">
    <source>
        <dbReference type="Pfam" id="PF13472"/>
    </source>
</evidence>
<feature type="domain" description="SGNH hydrolase-type esterase" evidence="1">
    <location>
        <begin position="27"/>
        <end position="189"/>
    </location>
</feature>
<dbReference type="Gene3D" id="3.40.50.1110">
    <property type="entry name" value="SGNH hydrolase"/>
    <property type="match status" value="1"/>
</dbReference>
<protein>
    <recommendedName>
        <fullName evidence="1">SGNH hydrolase-type esterase domain-containing protein</fullName>
    </recommendedName>
</protein>
<dbReference type="InterPro" id="IPR013830">
    <property type="entry name" value="SGNH_hydro"/>
</dbReference>
<gene>
    <name evidence="2" type="ORF">METZ01_LOCUS233348</name>
</gene>
<dbReference type="AlphaFoldDB" id="A0A382GZW9"/>
<dbReference type="InterPro" id="IPR051532">
    <property type="entry name" value="Ester_Hydrolysis_Enzymes"/>
</dbReference>